<dbReference type="Proteomes" id="UP001163821">
    <property type="component" value="Unassembled WGS sequence"/>
</dbReference>
<gene>
    <name evidence="3" type="ORF">N2K84_02895</name>
</gene>
<dbReference type="SUPFAM" id="SSF53756">
    <property type="entry name" value="UDP-Glycosyltransferase/glycogen phosphorylase"/>
    <property type="match status" value="1"/>
</dbReference>
<dbReference type="EC" id="2.4.-.-" evidence="3"/>
<reference evidence="3" key="1">
    <citation type="submission" date="2022-10" db="EMBL/GenBank/DDBJ databases">
        <title>Gaoshiqiia sediminis gen. nov., sp. nov., isolated from coastal sediment.</title>
        <authorList>
            <person name="Yu W.X."/>
            <person name="Mu D.S."/>
            <person name="Du J.Z."/>
            <person name="Liang Y.Q."/>
        </authorList>
    </citation>
    <scope>NUCLEOTIDE SEQUENCE</scope>
    <source>
        <strain evidence="3">A06</strain>
    </source>
</reference>
<dbReference type="InterPro" id="IPR028098">
    <property type="entry name" value="Glyco_trans_4-like_N"/>
</dbReference>
<comment type="caution">
    <text evidence="3">The sequence shown here is derived from an EMBL/GenBank/DDBJ whole genome shotgun (WGS) entry which is preliminary data.</text>
</comment>
<dbReference type="Gene3D" id="3.40.50.2000">
    <property type="entry name" value="Glycogen Phosphorylase B"/>
    <property type="match status" value="2"/>
</dbReference>
<dbReference type="PANTHER" id="PTHR12526">
    <property type="entry name" value="GLYCOSYLTRANSFERASE"/>
    <property type="match status" value="1"/>
</dbReference>
<dbReference type="InterPro" id="IPR001296">
    <property type="entry name" value="Glyco_trans_1"/>
</dbReference>
<dbReference type="AlphaFoldDB" id="A0AA41Y519"/>
<dbReference type="RefSeq" id="WP_282590270.1">
    <property type="nucleotide sequence ID" value="NZ_JAPAAF010000002.1"/>
</dbReference>
<keyword evidence="3" id="KW-0808">Transferase</keyword>
<feature type="domain" description="Glycosyltransferase subfamily 4-like N-terminal" evidence="2">
    <location>
        <begin position="7"/>
        <end position="161"/>
    </location>
</feature>
<dbReference type="PANTHER" id="PTHR12526:SF630">
    <property type="entry name" value="GLYCOSYLTRANSFERASE"/>
    <property type="match status" value="1"/>
</dbReference>
<dbReference type="EMBL" id="JAPAAF010000002">
    <property type="protein sequence ID" value="MCW0481661.1"/>
    <property type="molecule type" value="Genomic_DNA"/>
</dbReference>
<evidence type="ECO:0000313" key="4">
    <source>
        <dbReference type="Proteomes" id="UP001163821"/>
    </source>
</evidence>
<proteinExistence type="predicted"/>
<dbReference type="Pfam" id="PF13439">
    <property type="entry name" value="Glyco_transf_4"/>
    <property type="match status" value="1"/>
</dbReference>
<evidence type="ECO:0000259" key="2">
    <source>
        <dbReference type="Pfam" id="PF13439"/>
    </source>
</evidence>
<keyword evidence="3" id="KW-0328">Glycosyltransferase</keyword>
<protein>
    <submittedName>
        <fullName evidence="3">Glycosyltransferase</fullName>
        <ecNumber evidence="3">2.4.-.-</ecNumber>
    </submittedName>
</protein>
<dbReference type="Pfam" id="PF00534">
    <property type="entry name" value="Glycos_transf_1"/>
    <property type="match status" value="1"/>
</dbReference>
<dbReference type="GO" id="GO:0016757">
    <property type="term" value="F:glycosyltransferase activity"/>
    <property type="evidence" value="ECO:0007669"/>
    <property type="project" value="UniProtKB-KW"/>
</dbReference>
<feature type="domain" description="Glycosyl transferase family 1" evidence="1">
    <location>
        <begin position="175"/>
        <end position="338"/>
    </location>
</feature>
<sequence length="370" mass="42414">MIDSLCFGGAQRQLVELALSFKAKGNVVSFLTYHNIPFFLSIVEKEGITVSCLEEPNYMKRLLKLRRFIRRGNYNAVLSFLEGASFISEFAGIPHRKWKLVVGERSANPEILKSFKLRFYRWFHFFADSIVANSETNMQFVLSVNPLLPKSKCHIIYNTLDFRDFKPLGSFVYRREDKISLLIAARVQYEKNITGLIKALLLLPEEDRSKIKVEWYGELEKQPGSNGFLTDCLAEIRKSGLPDLITIHKATHDIKRIIQESDAVGLFSFYEGFPNIICEAMACGKPVVCTKVSDMSRFLAHDPNLLCDPMDPHSIQEALCYLIRLDNHQLKRIGEENRRIALSHFDKEIIVTKYLRLLGDGIPVEEQSTD</sequence>
<name>A0AA41Y519_9BACT</name>
<evidence type="ECO:0000313" key="3">
    <source>
        <dbReference type="EMBL" id="MCW0481661.1"/>
    </source>
</evidence>
<accession>A0AA41Y519</accession>
<keyword evidence="4" id="KW-1185">Reference proteome</keyword>
<evidence type="ECO:0000259" key="1">
    <source>
        <dbReference type="Pfam" id="PF00534"/>
    </source>
</evidence>
<organism evidence="3 4">
    <name type="scientific">Gaoshiqia sediminis</name>
    <dbReference type="NCBI Taxonomy" id="2986998"/>
    <lineage>
        <taxon>Bacteria</taxon>
        <taxon>Pseudomonadati</taxon>
        <taxon>Bacteroidota</taxon>
        <taxon>Bacteroidia</taxon>
        <taxon>Marinilabiliales</taxon>
        <taxon>Prolixibacteraceae</taxon>
        <taxon>Gaoshiqia</taxon>
    </lineage>
</organism>